<dbReference type="PRINTS" id="PR00081">
    <property type="entry name" value="GDHRDH"/>
</dbReference>
<dbReference type="PROSITE" id="PS51257">
    <property type="entry name" value="PROKAR_LIPOPROTEIN"/>
    <property type="match status" value="1"/>
</dbReference>
<dbReference type="EMBL" id="FNFO01000001">
    <property type="protein sequence ID" value="SDJ84605.1"/>
    <property type="molecule type" value="Genomic_DNA"/>
</dbReference>
<evidence type="ECO:0000313" key="4">
    <source>
        <dbReference type="Proteomes" id="UP000198510"/>
    </source>
</evidence>
<sequence>MKTTSGSAWALILGGSSGIGLACVHKLLEKGWAVCAVYRERRAQTVQVEDEFEELRAQGGTLLSLNLDATTDEGQQQILEKLAQQLQKTQGKIGLLLHAVARGNLKPMAPLPFEKRTEDLLEESDLLFTIQAMGTNWLRWTRHLLDRDMLSRDARILALTSEGNQRAWRSYAAVSAAKGVLEALARSMALELAPYGLRTNLIQAGITDTPSLRMIPGSDQLLLNARKRNPLGRLTTPEDIANVVWLLSLPEAAWVNGAIIRVDGGEAIV</sequence>
<accession>A0A1G8X431</accession>
<name>A0A1G8X431_9BACT</name>
<keyword evidence="2" id="KW-0560">Oxidoreductase</keyword>
<evidence type="ECO:0000256" key="2">
    <source>
        <dbReference type="ARBA" id="ARBA00023002"/>
    </source>
</evidence>
<dbReference type="InterPro" id="IPR036291">
    <property type="entry name" value="NAD(P)-bd_dom_sf"/>
</dbReference>
<gene>
    <name evidence="3" type="ORF">SAMN05421823_101244</name>
</gene>
<dbReference type="Proteomes" id="UP000198510">
    <property type="component" value="Unassembled WGS sequence"/>
</dbReference>
<dbReference type="RefSeq" id="WP_089678092.1">
    <property type="nucleotide sequence ID" value="NZ_FNFO01000001.1"/>
</dbReference>
<dbReference type="Gene3D" id="3.40.50.720">
    <property type="entry name" value="NAD(P)-binding Rossmann-like Domain"/>
    <property type="match status" value="2"/>
</dbReference>
<reference evidence="3 4" key="1">
    <citation type="submission" date="2016-10" db="EMBL/GenBank/DDBJ databases">
        <authorList>
            <person name="de Groot N.N."/>
        </authorList>
    </citation>
    <scope>NUCLEOTIDE SEQUENCE [LARGE SCALE GENOMIC DNA]</scope>
    <source>
        <strain evidence="3 4">DSM 25186</strain>
    </source>
</reference>
<dbReference type="Pfam" id="PF13561">
    <property type="entry name" value="adh_short_C2"/>
    <property type="match status" value="1"/>
</dbReference>
<protein>
    <submittedName>
        <fullName evidence="3">NAD(P)-dependent dehydrogenase, short-chain alcohol dehydrogenase family</fullName>
    </submittedName>
</protein>
<dbReference type="PANTHER" id="PTHR43477:SF1">
    <property type="entry name" value="DIHYDROANTICAPSIN 7-DEHYDROGENASE"/>
    <property type="match status" value="1"/>
</dbReference>
<dbReference type="AlphaFoldDB" id="A0A1G8X431"/>
<dbReference type="InterPro" id="IPR051122">
    <property type="entry name" value="SDR_DHRS6-like"/>
</dbReference>
<proteinExistence type="inferred from homology"/>
<dbReference type="PANTHER" id="PTHR43477">
    <property type="entry name" value="DIHYDROANTICAPSIN 7-DEHYDROGENASE"/>
    <property type="match status" value="1"/>
</dbReference>
<organism evidence="3 4">
    <name type="scientific">Catalinimonas alkaloidigena</name>
    <dbReference type="NCBI Taxonomy" id="1075417"/>
    <lineage>
        <taxon>Bacteria</taxon>
        <taxon>Pseudomonadati</taxon>
        <taxon>Bacteroidota</taxon>
        <taxon>Cytophagia</taxon>
        <taxon>Cytophagales</taxon>
        <taxon>Catalimonadaceae</taxon>
        <taxon>Catalinimonas</taxon>
    </lineage>
</organism>
<dbReference type="GO" id="GO:0016491">
    <property type="term" value="F:oxidoreductase activity"/>
    <property type="evidence" value="ECO:0007669"/>
    <property type="project" value="UniProtKB-KW"/>
</dbReference>
<dbReference type="OrthoDB" id="9803333at2"/>
<keyword evidence="4" id="KW-1185">Reference proteome</keyword>
<evidence type="ECO:0000313" key="3">
    <source>
        <dbReference type="EMBL" id="SDJ84605.1"/>
    </source>
</evidence>
<comment type="similarity">
    <text evidence="1">Belongs to the short-chain dehydrogenases/reductases (SDR) family.</text>
</comment>
<dbReference type="SUPFAM" id="SSF51735">
    <property type="entry name" value="NAD(P)-binding Rossmann-fold domains"/>
    <property type="match status" value="1"/>
</dbReference>
<evidence type="ECO:0000256" key="1">
    <source>
        <dbReference type="ARBA" id="ARBA00006484"/>
    </source>
</evidence>
<dbReference type="STRING" id="1075417.SAMN05421823_101244"/>
<dbReference type="CDD" id="cd05233">
    <property type="entry name" value="SDR_c"/>
    <property type="match status" value="1"/>
</dbReference>
<dbReference type="InterPro" id="IPR002347">
    <property type="entry name" value="SDR_fam"/>
</dbReference>